<accession>A0ABT1F1J2</accession>
<protein>
    <recommendedName>
        <fullName evidence="3">Phage tail protein</fullName>
    </recommendedName>
</protein>
<evidence type="ECO:0000313" key="1">
    <source>
        <dbReference type="EMBL" id="MCP1259075.1"/>
    </source>
</evidence>
<gene>
    <name evidence="1" type="ORF">NKW50_10780</name>
</gene>
<keyword evidence="2" id="KW-1185">Reference proteome</keyword>
<dbReference type="EMBL" id="JAMYZZ010000020">
    <property type="protein sequence ID" value="MCP1259075.1"/>
    <property type="molecule type" value="Genomic_DNA"/>
</dbReference>
<sequence>MTLYRVLLKDAAAKALIAGKTLAGENIMVDRSLPATPDMLPAILLTAPRDRATSTGRNGPGFTRVSTLAIRAFLYGRTPTEVSSNLDIFAEQIELALVLDPTLQGMITQITDIETELMINSQTAEHTGEVRMLLGLEYIEYYPQEGTPITELVGQVQANGNADFAGINVPLSSS</sequence>
<dbReference type="Proteomes" id="UP001523528">
    <property type="component" value="Unassembled WGS sequence"/>
</dbReference>
<organism evidence="1 2">
    <name type="scientific">Acetobacter lambici</name>
    <dbReference type="NCBI Taxonomy" id="1332824"/>
    <lineage>
        <taxon>Bacteria</taxon>
        <taxon>Pseudomonadati</taxon>
        <taxon>Pseudomonadota</taxon>
        <taxon>Alphaproteobacteria</taxon>
        <taxon>Acetobacterales</taxon>
        <taxon>Acetobacteraceae</taxon>
        <taxon>Acetobacter</taxon>
    </lineage>
</organism>
<reference evidence="1 2" key="1">
    <citation type="submission" date="2022-06" db="EMBL/GenBank/DDBJ databases">
        <title>Acetobacer genomes from food samples.</title>
        <authorList>
            <person name="Sombolestani A."/>
        </authorList>
    </citation>
    <scope>NUCLEOTIDE SEQUENCE [LARGE SCALE GENOMIC DNA]</scope>
    <source>
        <strain evidence="1 2">R-83285</strain>
    </source>
</reference>
<evidence type="ECO:0008006" key="3">
    <source>
        <dbReference type="Google" id="ProtNLM"/>
    </source>
</evidence>
<name>A0ABT1F1J2_9PROT</name>
<comment type="caution">
    <text evidence="1">The sequence shown here is derived from an EMBL/GenBank/DDBJ whole genome shotgun (WGS) entry which is preliminary data.</text>
</comment>
<evidence type="ECO:0000313" key="2">
    <source>
        <dbReference type="Proteomes" id="UP001523528"/>
    </source>
</evidence>
<dbReference type="RefSeq" id="WP_165992080.1">
    <property type="nucleotide sequence ID" value="NZ_JAMYZY010000020.1"/>
</dbReference>
<proteinExistence type="predicted"/>